<organism evidence="13 14">
    <name type="scientific">Paratissierella segnis</name>
    <dbReference type="NCBI Taxonomy" id="2763679"/>
    <lineage>
        <taxon>Bacteria</taxon>
        <taxon>Bacillati</taxon>
        <taxon>Bacillota</taxon>
        <taxon>Tissierellia</taxon>
        <taxon>Tissierellales</taxon>
        <taxon>Tissierellaceae</taxon>
        <taxon>Paratissierella</taxon>
    </lineage>
</organism>
<accession>A0A926EUP9</accession>
<comment type="similarity">
    <text evidence="3">In the C-terminal section; belongs to the transferase hexapeptide repeat family.</text>
</comment>
<comment type="caution">
    <text evidence="13">The sequence shown here is derived from an EMBL/GenBank/DDBJ whole genome shotgun (WGS) entry which is preliminary data.</text>
</comment>
<dbReference type="PANTHER" id="PTHR43584">
    <property type="entry name" value="NUCLEOTIDYL TRANSFERASE"/>
    <property type="match status" value="1"/>
</dbReference>
<gene>
    <name evidence="13" type="ORF">H8707_06340</name>
</gene>
<dbReference type="InterPro" id="IPR056729">
    <property type="entry name" value="GMPPB_C"/>
</dbReference>
<evidence type="ECO:0000256" key="9">
    <source>
        <dbReference type="ARBA" id="ARBA00048247"/>
    </source>
</evidence>
<dbReference type="Gene3D" id="2.160.10.10">
    <property type="entry name" value="Hexapeptide repeat proteins"/>
    <property type="match status" value="1"/>
</dbReference>
<dbReference type="Proteomes" id="UP000601171">
    <property type="component" value="Unassembled WGS sequence"/>
</dbReference>
<dbReference type="AlphaFoldDB" id="A0A926EUP9"/>
<comment type="pathway">
    <text evidence="1">Nucleotide-sugar biosynthesis; UDP-N-acetyl-alpha-D-glucosamine biosynthesis; N-acetyl-alpha-D-glucosamine 1-phosphate from alpha-D-glucosamine 6-phosphate (route II): step 2/2.</text>
</comment>
<dbReference type="GO" id="GO:0019134">
    <property type="term" value="F:glucosamine-1-phosphate N-acetyltransferase activity"/>
    <property type="evidence" value="ECO:0007669"/>
    <property type="project" value="UniProtKB-EC"/>
</dbReference>
<proteinExistence type="inferred from homology"/>
<evidence type="ECO:0000256" key="1">
    <source>
        <dbReference type="ARBA" id="ARBA00005166"/>
    </source>
</evidence>
<keyword evidence="8" id="KW-0012">Acyltransferase</keyword>
<evidence type="ECO:0000256" key="8">
    <source>
        <dbReference type="ARBA" id="ARBA00023315"/>
    </source>
</evidence>
<keyword evidence="7" id="KW-0511">Multifunctional enzyme</keyword>
<dbReference type="InterPro" id="IPR005835">
    <property type="entry name" value="NTP_transferase_dom"/>
</dbReference>
<comment type="similarity">
    <text evidence="4">In the N-terminal section; belongs to the N-acetylglucosamine-1-phosphate uridyltransferase family.</text>
</comment>
<dbReference type="SUPFAM" id="SSF53448">
    <property type="entry name" value="Nucleotide-diphospho-sugar transferases"/>
    <property type="match status" value="1"/>
</dbReference>
<sequence>MNYLTNTMDIGNKDKLRAIILAGGKGDKIFPYNSKWQKSCLTIGNVPNIIRIIDQLEKAGIEDTVVLVDYLDTQVTYNLRDYKKVKIVKTSPNTIRNDIYNGIGDKDAIIYYGDVYVSDEDINNLLLTFINQGSCILLEKKNNNFRYSDYICANEKDGIIRSIYGHPREHYVNSRIGGVFAIENSLSEYIRYCPETFLNVPVGGMPPTEFFLEQCIMNAIEDHKEISAVYVNRPIVDMDFPWDILFANEKYCIEEVGKLEENKIGINVHISDKAKINGKLYIGDNSIIGDNVLIKGNCFIGDNTIIENGVIIEENCVIGHDSIINDYCKILSNTVIGNHNKIGFTAEISGVTFDRVSMVHHSQIFGVVGRGTDIAAGCQVAIMRFDDLENPNRVGNKVYNNRFSNAAFLGDNTRTGIGNIFYPGVKIGSNCALAPGAVIQKDVQNNKIVFVNQDLIIKDWDSDRYGW</sequence>
<dbReference type="EMBL" id="JACRTG010000016">
    <property type="protein sequence ID" value="MBC8587852.1"/>
    <property type="molecule type" value="Genomic_DNA"/>
</dbReference>
<dbReference type="Pfam" id="PF25087">
    <property type="entry name" value="GMPPB_C"/>
    <property type="match status" value="1"/>
</dbReference>
<dbReference type="Gene3D" id="3.90.550.10">
    <property type="entry name" value="Spore Coat Polysaccharide Biosynthesis Protein SpsA, Chain A"/>
    <property type="match status" value="1"/>
</dbReference>
<dbReference type="InterPro" id="IPR050065">
    <property type="entry name" value="GlmU-like"/>
</dbReference>
<dbReference type="Pfam" id="PF00483">
    <property type="entry name" value="NTP_transferase"/>
    <property type="match status" value="1"/>
</dbReference>
<comment type="catalytic activity">
    <reaction evidence="9">
        <text>alpha-D-glucosamine 1-phosphate + acetyl-CoA = N-acetyl-alpha-D-glucosamine 1-phosphate + CoA + H(+)</text>
        <dbReference type="Rhea" id="RHEA:13725"/>
        <dbReference type="ChEBI" id="CHEBI:15378"/>
        <dbReference type="ChEBI" id="CHEBI:57287"/>
        <dbReference type="ChEBI" id="CHEBI:57288"/>
        <dbReference type="ChEBI" id="CHEBI:57776"/>
        <dbReference type="ChEBI" id="CHEBI:58516"/>
        <dbReference type="EC" id="2.3.1.157"/>
    </reaction>
</comment>
<feature type="domain" description="Mannose-1-phosphate guanyltransferase C-terminal" evidence="12">
    <location>
        <begin position="267"/>
        <end position="343"/>
    </location>
</feature>
<dbReference type="InterPro" id="IPR011004">
    <property type="entry name" value="Trimer_LpxA-like_sf"/>
</dbReference>
<evidence type="ECO:0000256" key="3">
    <source>
        <dbReference type="ARBA" id="ARBA00007707"/>
    </source>
</evidence>
<reference evidence="13" key="1">
    <citation type="submission" date="2020-08" db="EMBL/GenBank/DDBJ databases">
        <title>Genome public.</title>
        <authorList>
            <person name="Liu C."/>
            <person name="Sun Q."/>
        </authorList>
    </citation>
    <scope>NUCLEOTIDE SEQUENCE</scope>
    <source>
        <strain evidence="13">BX21</strain>
    </source>
</reference>
<comment type="catalytic activity">
    <reaction evidence="10">
        <text>N-acetyl-alpha-D-glucosamine 1-phosphate + UTP + H(+) = UDP-N-acetyl-alpha-D-glucosamine + diphosphate</text>
        <dbReference type="Rhea" id="RHEA:13509"/>
        <dbReference type="ChEBI" id="CHEBI:15378"/>
        <dbReference type="ChEBI" id="CHEBI:33019"/>
        <dbReference type="ChEBI" id="CHEBI:46398"/>
        <dbReference type="ChEBI" id="CHEBI:57705"/>
        <dbReference type="ChEBI" id="CHEBI:57776"/>
        <dbReference type="EC" id="2.7.7.23"/>
    </reaction>
</comment>
<evidence type="ECO:0000256" key="10">
    <source>
        <dbReference type="ARBA" id="ARBA00048493"/>
    </source>
</evidence>
<evidence type="ECO:0008006" key="15">
    <source>
        <dbReference type="Google" id="ProtNLM"/>
    </source>
</evidence>
<protein>
    <recommendedName>
        <fullName evidence="15">Nucleotidyl transferase domain-containing protein</fullName>
    </recommendedName>
</protein>
<evidence type="ECO:0000256" key="2">
    <source>
        <dbReference type="ARBA" id="ARBA00005208"/>
    </source>
</evidence>
<evidence type="ECO:0000259" key="11">
    <source>
        <dbReference type="Pfam" id="PF00483"/>
    </source>
</evidence>
<dbReference type="InterPro" id="IPR029044">
    <property type="entry name" value="Nucleotide-diphossugar_trans"/>
</dbReference>
<evidence type="ECO:0000256" key="6">
    <source>
        <dbReference type="ARBA" id="ARBA00022695"/>
    </source>
</evidence>
<evidence type="ECO:0000259" key="12">
    <source>
        <dbReference type="Pfam" id="PF25087"/>
    </source>
</evidence>
<evidence type="ECO:0000256" key="4">
    <source>
        <dbReference type="ARBA" id="ARBA00007947"/>
    </source>
</evidence>
<keyword evidence="5" id="KW-0808">Transferase</keyword>
<keyword evidence="6" id="KW-0548">Nucleotidyltransferase</keyword>
<comment type="pathway">
    <text evidence="2">Nucleotide-sugar biosynthesis; UDP-N-acetyl-alpha-D-glucosamine biosynthesis; UDP-N-acetyl-alpha-D-glucosamine from N-acetyl-alpha-D-glucosamine 1-phosphate: step 1/1.</text>
</comment>
<evidence type="ECO:0000256" key="5">
    <source>
        <dbReference type="ARBA" id="ARBA00022679"/>
    </source>
</evidence>
<name>A0A926EUP9_9FIRM</name>
<dbReference type="RefSeq" id="WP_262429298.1">
    <property type="nucleotide sequence ID" value="NZ_JACRTG010000016.1"/>
</dbReference>
<evidence type="ECO:0000313" key="14">
    <source>
        <dbReference type="Proteomes" id="UP000601171"/>
    </source>
</evidence>
<keyword evidence="14" id="KW-1185">Reference proteome</keyword>
<dbReference type="InterPro" id="IPR001451">
    <property type="entry name" value="Hexapep"/>
</dbReference>
<dbReference type="PANTHER" id="PTHR43584:SF8">
    <property type="entry name" value="N-ACETYLMURAMATE ALPHA-1-PHOSPHATE URIDYLYLTRANSFERASE"/>
    <property type="match status" value="1"/>
</dbReference>
<evidence type="ECO:0000256" key="7">
    <source>
        <dbReference type="ARBA" id="ARBA00023268"/>
    </source>
</evidence>
<dbReference type="Pfam" id="PF00132">
    <property type="entry name" value="Hexapep"/>
    <property type="match status" value="1"/>
</dbReference>
<dbReference type="GO" id="GO:0003977">
    <property type="term" value="F:UDP-N-acetylglucosamine diphosphorylase activity"/>
    <property type="evidence" value="ECO:0007669"/>
    <property type="project" value="UniProtKB-EC"/>
</dbReference>
<feature type="domain" description="Nucleotidyl transferase" evidence="11">
    <location>
        <begin position="18"/>
        <end position="89"/>
    </location>
</feature>
<evidence type="ECO:0000313" key="13">
    <source>
        <dbReference type="EMBL" id="MBC8587852.1"/>
    </source>
</evidence>
<dbReference type="SUPFAM" id="SSF51161">
    <property type="entry name" value="Trimeric LpxA-like enzymes"/>
    <property type="match status" value="1"/>
</dbReference>